<evidence type="ECO:0000256" key="2">
    <source>
        <dbReference type="ARBA" id="ARBA00022553"/>
    </source>
</evidence>
<reference evidence="8" key="1">
    <citation type="submission" date="2021-02" db="EMBL/GenBank/DDBJ databases">
        <authorList>
            <person name="Dougan E. K."/>
            <person name="Rhodes N."/>
            <person name="Thang M."/>
            <person name="Chan C."/>
        </authorList>
    </citation>
    <scope>NUCLEOTIDE SEQUENCE</scope>
</reference>
<comment type="caution">
    <text evidence="8">The sequence shown here is derived from an EMBL/GenBank/DDBJ whole genome shotgun (WGS) entry which is preliminary data.</text>
</comment>
<sequence length="940" mass="100077">MFPLELSAHEAGCAALRRPPALELFGMVVLSFFISAVIASLLDFLPGKLKELPPSQKWRARATLASLHQPLAMLYLLPPTEVFRILMTRQNPWTVSAPTHLWLALFYLFGAWLFEIIVLLHPATGARRSYGKRGWSVQVAHHVFFPTFALHNITSGCAVPGTAVACCTELTVLFTSTYWLAKMAGASDASLAPIKWGMVISTFVLRGFFVLILDWRAVLHDQSALPYMSWLIQCFALVGTNVLNLLILRLVHGAVARGTSSGTKVGADSPFSSFAGVLVRLALSPLGLQASDRLLREIMSETELQDNLAIANSSRNPQTNSLSRLLAAFRPHSRKAVFLDEPEAEAAPSQGGLASQDATPPFGQVEEQLEDSEEALEAACPGPNVDDLRALMMRLAAESAGFIVEVDRPLLDSGMDSKAAVEFSNKLASELPGLRLPSTLVFDYPTISAVAVYAAQSLRPKARGKATPNGFVAPRLAPAGSGANDEPLAIVGAACAFPGGASSPAKFGALLALGTESTVEIPFMRWEIDEYYDPNPDAPGKMYPRHAAFIEGVEQFAASYFNISAPEVRSMDPQQRLILEVSHDSLMAAGLGREALLGSDFAAIVGVSNNDWLQVNTDIRKINPYTATGTSASVAAARVAYCLGLKGPAYVVDTACSSALVALDNAAMNIRRGRSTGAVSAAANVMASAATFVSFSKPRMLSPRGRSFTFDAAADGYGRGEGAGAVALRRLIDAHGMDRAALRGIAVNQDGMSSTMTAPNGPSQQLVVVTALQEARLHHQEVSHMECHGTGTPLGDPIEVGALQGGCLAAGGRTTPLVVASVKTNLGHLEGSAASPGILKTIILLQRRSALTGIHLRALNPHLSMEEEAPQVGAFLSWFGFCCSNSSNTNNNTNNTNNNSNNNNSSSLRSSRWSTCLCRVRAVGARARSALSVFQITVLL</sequence>
<evidence type="ECO:0000313" key="8">
    <source>
        <dbReference type="EMBL" id="CAE8645459.1"/>
    </source>
</evidence>
<feature type="transmembrane region" description="Helical" evidence="5">
    <location>
        <begin position="101"/>
        <end position="123"/>
    </location>
</feature>
<dbReference type="GO" id="GO:0004315">
    <property type="term" value="F:3-oxoacyl-[acyl-carrier-protein] synthase activity"/>
    <property type="evidence" value="ECO:0007669"/>
    <property type="project" value="InterPro"/>
</dbReference>
<dbReference type="Pfam" id="PF02801">
    <property type="entry name" value="Ketoacyl-synt_C"/>
    <property type="match status" value="1"/>
</dbReference>
<feature type="compositionally biased region" description="Low complexity" evidence="4">
    <location>
        <begin position="890"/>
        <end position="907"/>
    </location>
</feature>
<dbReference type="PROSITE" id="PS00606">
    <property type="entry name" value="KS3_1"/>
    <property type="match status" value="1"/>
</dbReference>
<gene>
    <name evidence="8" type="ORF">PGLA2088_LOCUS3925</name>
</gene>
<dbReference type="InterPro" id="IPR050091">
    <property type="entry name" value="PKS_NRPS_Biosynth_Enz"/>
</dbReference>
<evidence type="ECO:0000313" key="9">
    <source>
        <dbReference type="Proteomes" id="UP000626109"/>
    </source>
</evidence>
<keyword evidence="5" id="KW-1133">Transmembrane helix</keyword>
<feature type="domain" description="Ketosynthase family 3 (KS3)" evidence="7">
    <location>
        <begin position="485"/>
        <end position="892"/>
    </location>
</feature>
<dbReference type="SMART" id="SM00825">
    <property type="entry name" value="PKS_KS"/>
    <property type="match status" value="1"/>
</dbReference>
<dbReference type="SUPFAM" id="SSF53901">
    <property type="entry name" value="Thiolase-like"/>
    <property type="match status" value="1"/>
</dbReference>
<feature type="region of interest" description="Disordered" evidence="4">
    <location>
        <begin position="890"/>
        <end position="909"/>
    </location>
</feature>
<name>A0A813I547_POLGL</name>
<dbReference type="AlphaFoldDB" id="A0A813I547"/>
<dbReference type="CDD" id="cd00833">
    <property type="entry name" value="PKS"/>
    <property type="match status" value="1"/>
</dbReference>
<dbReference type="PANTHER" id="PTHR43775:SF37">
    <property type="entry name" value="SI:DKEY-61P9.11"/>
    <property type="match status" value="1"/>
</dbReference>
<dbReference type="InterPro" id="IPR016039">
    <property type="entry name" value="Thiolase-like"/>
</dbReference>
<dbReference type="SMART" id="SM00823">
    <property type="entry name" value="PKS_PP"/>
    <property type="match status" value="1"/>
</dbReference>
<feature type="domain" description="Carrier" evidence="6">
    <location>
        <begin position="379"/>
        <end position="458"/>
    </location>
</feature>
<dbReference type="Pfam" id="PF00109">
    <property type="entry name" value="ketoacyl-synt"/>
    <property type="match status" value="1"/>
</dbReference>
<dbReference type="EMBL" id="CAJNNW010003511">
    <property type="protein sequence ID" value="CAE8645459.1"/>
    <property type="molecule type" value="Genomic_DNA"/>
</dbReference>
<dbReference type="InterPro" id="IPR036736">
    <property type="entry name" value="ACP-like_sf"/>
</dbReference>
<evidence type="ECO:0000256" key="1">
    <source>
        <dbReference type="ARBA" id="ARBA00022450"/>
    </source>
</evidence>
<feature type="transmembrane region" description="Helical" evidence="5">
    <location>
        <begin position="230"/>
        <end position="251"/>
    </location>
</feature>
<organism evidence="8 9">
    <name type="scientific">Polarella glacialis</name>
    <name type="common">Dinoflagellate</name>
    <dbReference type="NCBI Taxonomy" id="89957"/>
    <lineage>
        <taxon>Eukaryota</taxon>
        <taxon>Sar</taxon>
        <taxon>Alveolata</taxon>
        <taxon>Dinophyceae</taxon>
        <taxon>Suessiales</taxon>
        <taxon>Suessiaceae</taxon>
        <taxon>Polarella</taxon>
    </lineage>
</organism>
<evidence type="ECO:0000256" key="4">
    <source>
        <dbReference type="SAM" id="MobiDB-lite"/>
    </source>
</evidence>
<feature type="region of interest" description="Disordered" evidence="4">
    <location>
        <begin position="342"/>
        <end position="381"/>
    </location>
</feature>
<dbReference type="PROSITE" id="PS50075">
    <property type="entry name" value="CARRIER"/>
    <property type="match status" value="1"/>
</dbReference>
<dbReference type="GO" id="GO:0006633">
    <property type="term" value="P:fatty acid biosynthetic process"/>
    <property type="evidence" value="ECO:0007669"/>
    <property type="project" value="InterPro"/>
</dbReference>
<dbReference type="Proteomes" id="UP000626109">
    <property type="component" value="Unassembled WGS sequence"/>
</dbReference>
<dbReference type="InterPro" id="IPR014030">
    <property type="entry name" value="Ketoacyl_synth_N"/>
</dbReference>
<keyword evidence="5" id="KW-0472">Membrane</keyword>
<keyword evidence="2" id="KW-0597">Phosphoprotein</keyword>
<protein>
    <submittedName>
        <fullName evidence="8">Uncharacterized protein</fullName>
    </submittedName>
</protein>
<dbReference type="PANTHER" id="PTHR43775">
    <property type="entry name" value="FATTY ACID SYNTHASE"/>
    <property type="match status" value="1"/>
</dbReference>
<evidence type="ECO:0000256" key="5">
    <source>
        <dbReference type="SAM" id="Phobius"/>
    </source>
</evidence>
<dbReference type="Pfam" id="PF00550">
    <property type="entry name" value="PP-binding"/>
    <property type="match status" value="1"/>
</dbReference>
<dbReference type="PROSITE" id="PS52004">
    <property type="entry name" value="KS3_2"/>
    <property type="match status" value="1"/>
</dbReference>
<dbReference type="InterPro" id="IPR014031">
    <property type="entry name" value="Ketoacyl_synth_C"/>
</dbReference>
<dbReference type="InterPro" id="IPR009081">
    <property type="entry name" value="PP-bd_ACP"/>
</dbReference>
<dbReference type="InterPro" id="IPR020841">
    <property type="entry name" value="PKS_Beta-ketoAc_synthase_dom"/>
</dbReference>
<dbReference type="Gene3D" id="3.40.47.10">
    <property type="match status" value="1"/>
</dbReference>
<feature type="transmembrane region" description="Helical" evidence="5">
    <location>
        <begin position="24"/>
        <end position="46"/>
    </location>
</feature>
<proteinExistence type="predicted"/>
<keyword evidence="3" id="KW-0808">Transferase</keyword>
<dbReference type="GO" id="GO:0004312">
    <property type="term" value="F:fatty acid synthase activity"/>
    <property type="evidence" value="ECO:0007669"/>
    <property type="project" value="TreeGrafter"/>
</dbReference>
<dbReference type="GO" id="GO:0031177">
    <property type="term" value="F:phosphopantetheine binding"/>
    <property type="evidence" value="ECO:0007669"/>
    <property type="project" value="InterPro"/>
</dbReference>
<keyword evidence="1" id="KW-0596">Phosphopantetheine</keyword>
<feature type="compositionally biased region" description="Acidic residues" evidence="4">
    <location>
        <begin position="367"/>
        <end position="376"/>
    </location>
</feature>
<dbReference type="InterPro" id="IPR018201">
    <property type="entry name" value="Ketoacyl_synth_AS"/>
</dbReference>
<evidence type="ECO:0000256" key="3">
    <source>
        <dbReference type="ARBA" id="ARBA00022679"/>
    </source>
</evidence>
<dbReference type="Gene3D" id="1.10.1200.10">
    <property type="entry name" value="ACP-like"/>
    <property type="match status" value="1"/>
</dbReference>
<evidence type="ECO:0000259" key="7">
    <source>
        <dbReference type="PROSITE" id="PS52004"/>
    </source>
</evidence>
<keyword evidence="5" id="KW-0812">Transmembrane</keyword>
<accession>A0A813I547</accession>
<evidence type="ECO:0000259" key="6">
    <source>
        <dbReference type="PROSITE" id="PS50075"/>
    </source>
</evidence>
<dbReference type="InterPro" id="IPR020806">
    <property type="entry name" value="PKS_PP-bd"/>
</dbReference>
<feature type="transmembrane region" description="Helical" evidence="5">
    <location>
        <begin position="196"/>
        <end position="218"/>
    </location>
</feature>
<dbReference type="SUPFAM" id="SSF47336">
    <property type="entry name" value="ACP-like"/>
    <property type="match status" value="1"/>
</dbReference>